<evidence type="ECO:0000313" key="2">
    <source>
        <dbReference type="EMBL" id="KAF2243658.1"/>
    </source>
</evidence>
<dbReference type="EMBL" id="ML987204">
    <property type="protein sequence ID" value="KAF2243658.1"/>
    <property type="molecule type" value="Genomic_DNA"/>
</dbReference>
<evidence type="ECO:0000256" key="1">
    <source>
        <dbReference type="SAM" id="SignalP"/>
    </source>
</evidence>
<gene>
    <name evidence="2" type="ORF">BU26DRAFT_106437</name>
</gene>
<keyword evidence="1" id="KW-0732">Signal</keyword>
<feature type="signal peptide" evidence="1">
    <location>
        <begin position="1"/>
        <end position="23"/>
    </location>
</feature>
<reference evidence="2" key="1">
    <citation type="journal article" date="2020" name="Stud. Mycol.">
        <title>101 Dothideomycetes genomes: a test case for predicting lifestyles and emergence of pathogens.</title>
        <authorList>
            <person name="Haridas S."/>
            <person name="Albert R."/>
            <person name="Binder M."/>
            <person name="Bloem J."/>
            <person name="Labutti K."/>
            <person name="Salamov A."/>
            <person name="Andreopoulos B."/>
            <person name="Baker S."/>
            <person name="Barry K."/>
            <person name="Bills G."/>
            <person name="Bluhm B."/>
            <person name="Cannon C."/>
            <person name="Castanera R."/>
            <person name="Culley D."/>
            <person name="Daum C."/>
            <person name="Ezra D."/>
            <person name="Gonzalez J."/>
            <person name="Henrissat B."/>
            <person name="Kuo A."/>
            <person name="Liang C."/>
            <person name="Lipzen A."/>
            <person name="Lutzoni F."/>
            <person name="Magnuson J."/>
            <person name="Mondo S."/>
            <person name="Nolan M."/>
            <person name="Ohm R."/>
            <person name="Pangilinan J."/>
            <person name="Park H.-J."/>
            <person name="Ramirez L."/>
            <person name="Alfaro M."/>
            <person name="Sun H."/>
            <person name="Tritt A."/>
            <person name="Yoshinaga Y."/>
            <person name="Zwiers L.-H."/>
            <person name="Turgeon B."/>
            <person name="Goodwin S."/>
            <person name="Spatafora J."/>
            <person name="Crous P."/>
            <person name="Grigoriev I."/>
        </authorList>
    </citation>
    <scope>NUCLEOTIDE SEQUENCE</scope>
    <source>
        <strain evidence="2">CBS 122368</strain>
    </source>
</reference>
<dbReference type="GeneID" id="54572665"/>
<evidence type="ECO:0000313" key="3">
    <source>
        <dbReference type="Proteomes" id="UP000800094"/>
    </source>
</evidence>
<dbReference type="AlphaFoldDB" id="A0A6A6I0X4"/>
<sequence length="79" mass="8378">MMYHGQITFALCILLHRCSGVAGTSGNPRVCTAQIAASAGIIDGKGRGSVGPERYLSPDIIYIYIFPGCCALVTDCLRI</sequence>
<evidence type="ECO:0008006" key="4">
    <source>
        <dbReference type="Google" id="ProtNLM"/>
    </source>
</evidence>
<dbReference type="Proteomes" id="UP000800094">
    <property type="component" value="Unassembled WGS sequence"/>
</dbReference>
<name>A0A6A6I0X4_9PLEO</name>
<proteinExistence type="predicted"/>
<organism evidence="2 3">
    <name type="scientific">Trematosphaeria pertusa</name>
    <dbReference type="NCBI Taxonomy" id="390896"/>
    <lineage>
        <taxon>Eukaryota</taxon>
        <taxon>Fungi</taxon>
        <taxon>Dikarya</taxon>
        <taxon>Ascomycota</taxon>
        <taxon>Pezizomycotina</taxon>
        <taxon>Dothideomycetes</taxon>
        <taxon>Pleosporomycetidae</taxon>
        <taxon>Pleosporales</taxon>
        <taxon>Massarineae</taxon>
        <taxon>Trematosphaeriaceae</taxon>
        <taxon>Trematosphaeria</taxon>
    </lineage>
</organism>
<feature type="chain" id="PRO_5025673348" description="Secreted protein" evidence="1">
    <location>
        <begin position="24"/>
        <end position="79"/>
    </location>
</feature>
<dbReference type="RefSeq" id="XP_033678662.1">
    <property type="nucleotide sequence ID" value="XM_033819335.1"/>
</dbReference>
<protein>
    <recommendedName>
        <fullName evidence="4">Secreted protein</fullName>
    </recommendedName>
</protein>
<accession>A0A6A6I0X4</accession>
<keyword evidence="3" id="KW-1185">Reference proteome</keyword>